<dbReference type="EMBL" id="QPMM01000009">
    <property type="protein sequence ID" value="RFS21213.1"/>
    <property type="molecule type" value="Genomic_DNA"/>
</dbReference>
<protein>
    <recommendedName>
        <fullName evidence="2">Toxin YqcG C-terminal domain-containing protein</fullName>
    </recommendedName>
</protein>
<name>A0A3E1Y874_9BACT</name>
<dbReference type="AlphaFoldDB" id="A0A3E1Y874"/>
<dbReference type="InterPro" id="IPR026835">
    <property type="entry name" value="YqcG_C"/>
</dbReference>
<keyword evidence="4" id="KW-1185">Reference proteome</keyword>
<gene>
    <name evidence="3" type="ORF">DVR12_17670</name>
</gene>
<evidence type="ECO:0000256" key="1">
    <source>
        <dbReference type="SAM" id="MobiDB-lite"/>
    </source>
</evidence>
<sequence length="31" mass="3835">MSFEKFLKEYRTPENYHPKDLSSNRGHEHEK</sequence>
<dbReference type="OrthoDB" id="2086631at2"/>
<reference evidence="3 4" key="1">
    <citation type="submission" date="2018-07" db="EMBL/GenBank/DDBJ databases">
        <title>Chitinophaga K2CV101002-2 sp. nov., isolated from a monsoon evergreen broad-leaved forest soil.</title>
        <authorList>
            <person name="Lv Y."/>
        </authorList>
    </citation>
    <scope>NUCLEOTIDE SEQUENCE [LARGE SCALE GENOMIC DNA]</scope>
    <source>
        <strain evidence="3 4">GDMCC 1.1288</strain>
    </source>
</reference>
<dbReference type="Proteomes" id="UP000260644">
    <property type="component" value="Unassembled WGS sequence"/>
</dbReference>
<proteinExistence type="predicted"/>
<evidence type="ECO:0000313" key="4">
    <source>
        <dbReference type="Proteomes" id="UP000260644"/>
    </source>
</evidence>
<dbReference type="Pfam" id="PF14410">
    <property type="entry name" value="GH-E"/>
    <property type="match status" value="1"/>
</dbReference>
<evidence type="ECO:0000313" key="3">
    <source>
        <dbReference type="EMBL" id="RFS21213.1"/>
    </source>
</evidence>
<comment type="caution">
    <text evidence="3">The sequence shown here is derived from an EMBL/GenBank/DDBJ whole genome shotgun (WGS) entry which is preliminary data.</text>
</comment>
<organism evidence="3 4">
    <name type="scientific">Chitinophaga silvatica</name>
    <dbReference type="NCBI Taxonomy" id="2282649"/>
    <lineage>
        <taxon>Bacteria</taxon>
        <taxon>Pseudomonadati</taxon>
        <taxon>Bacteroidota</taxon>
        <taxon>Chitinophagia</taxon>
        <taxon>Chitinophagales</taxon>
        <taxon>Chitinophagaceae</taxon>
        <taxon>Chitinophaga</taxon>
    </lineage>
</organism>
<feature type="region of interest" description="Disordered" evidence="1">
    <location>
        <begin position="1"/>
        <end position="31"/>
    </location>
</feature>
<evidence type="ECO:0000259" key="2">
    <source>
        <dbReference type="Pfam" id="PF14410"/>
    </source>
</evidence>
<feature type="domain" description="Toxin YqcG C-terminal" evidence="2">
    <location>
        <begin position="1"/>
        <end position="30"/>
    </location>
</feature>
<accession>A0A3E1Y874</accession>